<dbReference type="GO" id="GO:0006606">
    <property type="term" value="P:protein import into nucleus"/>
    <property type="evidence" value="ECO:0007669"/>
    <property type="project" value="TreeGrafter"/>
</dbReference>
<reference evidence="10 11" key="2">
    <citation type="submission" date="2015-05" db="EMBL/GenBank/DDBJ databases">
        <authorList>
            <person name="Morales-Cruz A."/>
            <person name="Amrine K.C."/>
            <person name="Cantu D."/>
        </authorList>
    </citation>
    <scope>NUCLEOTIDE SEQUENCE [LARGE SCALE GENOMIC DNA]</scope>
    <source>
        <strain evidence="10">UCRPC4</strain>
    </source>
</reference>
<keyword evidence="3" id="KW-0509">mRNA transport</keyword>
<evidence type="ECO:0000256" key="5">
    <source>
        <dbReference type="ARBA" id="ARBA00023010"/>
    </source>
</evidence>
<evidence type="ECO:0000256" key="3">
    <source>
        <dbReference type="ARBA" id="ARBA00022816"/>
    </source>
</evidence>
<name>A0A0G2EPA9_PHACM</name>
<dbReference type="OrthoDB" id="102511at2759"/>
<keyword evidence="6" id="KW-0906">Nuclear pore complex</keyword>
<dbReference type="InterPro" id="IPR041634">
    <property type="entry name" value="Nup188_C"/>
</dbReference>
<dbReference type="GO" id="GO:0044611">
    <property type="term" value="C:nuclear pore inner ring"/>
    <property type="evidence" value="ECO:0007669"/>
    <property type="project" value="TreeGrafter"/>
</dbReference>
<proteinExistence type="predicted"/>
<evidence type="ECO:0000256" key="4">
    <source>
        <dbReference type="ARBA" id="ARBA00022927"/>
    </source>
</evidence>
<dbReference type="InterPro" id="IPR044840">
    <property type="entry name" value="Nup188"/>
</dbReference>
<evidence type="ECO:0000313" key="10">
    <source>
        <dbReference type="EMBL" id="KKY24144.1"/>
    </source>
</evidence>
<feature type="domain" description="Nuclear pore protein Nup188 C-terminal" evidence="8">
    <location>
        <begin position="1429"/>
        <end position="1805"/>
    </location>
</feature>
<dbReference type="InterPro" id="IPR048883">
    <property type="entry name" value="Nup188_N-subdom_III"/>
</dbReference>
<dbReference type="PANTHER" id="PTHR31431:SF1">
    <property type="entry name" value="NUCLEOPORIN NUP188"/>
    <property type="match status" value="1"/>
</dbReference>
<comment type="caution">
    <text evidence="10">The sequence shown here is derived from an EMBL/GenBank/DDBJ whole genome shotgun (WGS) entry which is preliminary data.</text>
</comment>
<evidence type="ECO:0000256" key="6">
    <source>
        <dbReference type="ARBA" id="ARBA00023132"/>
    </source>
</evidence>
<dbReference type="GO" id="GO:0017056">
    <property type="term" value="F:structural constituent of nuclear pore"/>
    <property type="evidence" value="ECO:0007669"/>
    <property type="project" value="InterPro"/>
</dbReference>
<dbReference type="Pfam" id="PF21093">
    <property type="entry name" value="Nup188_N-subdom_III"/>
    <property type="match status" value="1"/>
</dbReference>
<keyword evidence="7" id="KW-0539">Nucleus</keyword>
<gene>
    <name evidence="10" type="ORF">UCRPC4_g02610</name>
</gene>
<evidence type="ECO:0000256" key="7">
    <source>
        <dbReference type="ARBA" id="ARBA00023242"/>
    </source>
</evidence>
<keyword evidence="11" id="KW-1185">Reference proteome</keyword>
<evidence type="ECO:0000259" key="8">
    <source>
        <dbReference type="Pfam" id="PF18378"/>
    </source>
</evidence>
<dbReference type="Gene3D" id="1.25.10.70">
    <property type="match status" value="1"/>
</dbReference>
<accession>A0A0G2EPA9</accession>
<dbReference type="GO" id="GO:0006405">
    <property type="term" value="P:RNA export from nucleus"/>
    <property type="evidence" value="ECO:0007669"/>
    <property type="project" value="TreeGrafter"/>
</dbReference>
<evidence type="ECO:0000259" key="9">
    <source>
        <dbReference type="Pfam" id="PF21093"/>
    </source>
</evidence>
<dbReference type="PANTHER" id="PTHR31431">
    <property type="entry name" value="NUCLEOPORIN NUP188 HOMOLOG"/>
    <property type="match status" value="1"/>
</dbReference>
<dbReference type="Pfam" id="PF18378">
    <property type="entry name" value="Nup188_C"/>
    <property type="match status" value="1"/>
</dbReference>
<evidence type="ECO:0000313" key="11">
    <source>
        <dbReference type="Proteomes" id="UP000053317"/>
    </source>
</evidence>
<sequence length="1811" mass="199333">MAPKSEVYFPSLEKCLAGDSAIVSWSEAYARLCEIKPLERDEKVYKFLSSDETLNHLATSLEDTDKPTPQSKSDFETKTAAINITPASNGQYDIDQIKSDALWLSKEVNLDEVSALRIVVLEWQNRSKSKLRHGFTEAERATLQAVLGTASFKGVDDAGREFTTINVKEPYDHSSGIFSSVEQRRLRMLDEYFGQCKFVMATHERLLSICFAQLNDQHDDFFGLAKEEPEQAPLTEILGRKVLKLQKKTELYNSGQHLERCTRKLESYVDQLASGCGIFKAEGGRDDIDDAWTRINLQQMISTLNIMFLHIRSCKKVFTASVVLQWLRFAAQYDFLERFKPSSDAQLALIPALRAVVVSVSLSILQLPIALTMLIDMSGKTRGELEPYQISAYFLDKSSVSEIHDILLTAAGGVLPVASPAVFAWGTLLVAVRDIGLVAKEAREEGHIQTSQEPHVHPGPNNLRRNSGSSIGSIQQSIYEDVLEAIRHLQQDDPIAFLITSAINRNNVFEIISTAAAMPGSNERSTAIQKRLCFIELISGSLGIVSYSQEVVSCLLELLNDPSQHSSPLQEATALAFIEDKVLMEGVFDEALSRFPYEPLPLLRLCTALSSIVDDRSVPLVLSKISTMDTFTQAASPGFHQFHTIREDENANLVSLDQMLSMYEQPGVPHLENSFAAKSVDTGAGVVLRPGTVGQVISDSRPPIIMWYHQYSGLAFLGKLLDIVKHGEDASFTYLNGSPSSIVASTITLFARLLSSSLGPGTQKDSSATTETAQSILEDASDFLDRDLDIISLVFEIFERELHGLRYRSAGNRNLDVLVACVDFFHYTIAILPGRIWPLLAHSSLLDLEGTGGLLSSIVTSVESSSGHYFFLQSCVHLFGSLIEEAMSLPAAVLMGPDTQSKSTVKYNNISTAPLHVVSKVLLSATQTMAEVIEASVEWRFMIPQQRSEITTGIYSAFSEIIRYALFIDDTPTLSKKLTSALSLSALFLLEGLTSLSTTSSLASPLVRAMVGGLHLPDPSLDAPFFEARVAEVECCLKFSFDAICSGRSIAKPVIGLETQLARSLPFLIRLVAENERFVTQTLNVVDSLLTLDESHASSSSSSLLAQLGPESSQNFLALLGRYETPADNFDAYCASWKLLSTLISSRQQWFAVFILTGSSPQEAMKACPASSSYADSSISGGNSFLHSALHILYRIEDLDSRATMAVLNFVTLAQENWSWATSSIRNQSGFLASLSNYVAKIDLKPNRPAELCYQIKIAAMIADILTVHFHHMRSIGESAFLKKAIPCLMWYCENAIAVSGYNGSLHSNLKKNLERKYPACQLLNFKKTAAATRQLGEDYFYDVAMAKKILSHDPSWVGDKTRGFEHEIDPELQKPIASAANKCLRANTVSYPQEAIFDTVFQIRADLALALLQRLNNARVGGAEVEALLSHAWESMRFREANFENALANDDLGYWRTLAEVLFLALQFHTRSKTVDDTARPPSLKSDTLPILLEILTVVVALGFRGMAGVLHDEQIPAETVTPKDFGLLLGILQTSLRIPSLPRLTSDISEHLISTDVAKSAVLLFSWAHTLVLPSSTTNDLDPIFGEISLSFLVSLSTLPLLAECLATSAILSQLSSTHLTQIITDGRHPVSPFDTKSSLSRRLYSIWSTGILPLSLNLLSHVGRNFASEIAAFLNQFPAQLTQAASLLSPSDTIALSKTNEIFTLTLVSYVLDAYRTAGPSAGVDALEIPKLVGWDEKGRKELREDIEDLLESRMRLRKCILATNAKEGEMLKAKPTQQGQGHESLLEEKIVEEMKGVLIILRGADET</sequence>
<protein>
    <submittedName>
        <fullName evidence="10">Putative nucleoporin</fullName>
    </submittedName>
</protein>
<evidence type="ECO:0000256" key="2">
    <source>
        <dbReference type="ARBA" id="ARBA00022448"/>
    </source>
</evidence>
<comment type="subcellular location">
    <subcellularLocation>
        <location evidence="1">Nucleus</location>
        <location evidence="1">Nuclear pore complex</location>
    </subcellularLocation>
</comment>
<dbReference type="EMBL" id="LCWF01000063">
    <property type="protein sequence ID" value="KKY24144.1"/>
    <property type="molecule type" value="Genomic_DNA"/>
</dbReference>
<keyword evidence="2" id="KW-0813">Transport</keyword>
<keyword evidence="4" id="KW-0653">Protein transport</keyword>
<dbReference type="Proteomes" id="UP000053317">
    <property type="component" value="Unassembled WGS sequence"/>
</dbReference>
<reference evidence="10 11" key="1">
    <citation type="submission" date="2015-05" db="EMBL/GenBank/DDBJ databases">
        <title>Distinctive expansion of gene families associated with plant cell wall degradation and secondary metabolism in the genomes of grapevine trunk pathogens.</title>
        <authorList>
            <person name="Lawrence D.P."/>
            <person name="Travadon R."/>
            <person name="Rolshausen P.E."/>
            <person name="Baumgartner K."/>
        </authorList>
    </citation>
    <scope>NUCLEOTIDE SEQUENCE [LARGE SCALE GENOMIC DNA]</scope>
    <source>
        <strain evidence="10">UCRPC4</strain>
    </source>
</reference>
<organism evidence="10 11">
    <name type="scientific">Phaeomoniella chlamydospora</name>
    <name type="common">Phaeoacremonium chlamydosporum</name>
    <dbReference type="NCBI Taxonomy" id="158046"/>
    <lineage>
        <taxon>Eukaryota</taxon>
        <taxon>Fungi</taxon>
        <taxon>Dikarya</taxon>
        <taxon>Ascomycota</taxon>
        <taxon>Pezizomycotina</taxon>
        <taxon>Eurotiomycetes</taxon>
        <taxon>Chaetothyriomycetidae</taxon>
        <taxon>Phaeomoniellales</taxon>
        <taxon>Phaeomoniellaceae</taxon>
        <taxon>Phaeomoniella</taxon>
    </lineage>
</organism>
<dbReference type="GO" id="GO:0051028">
    <property type="term" value="P:mRNA transport"/>
    <property type="evidence" value="ECO:0007669"/>
    <property type="project" value="UniProtKB-KW"/>
</dbReference>
<evidence type="ECO:0000256" key="1">
    <source>
        <dbReference type="ARBA" id="ARBA00004567"/>
    </source>
</evidence>
<feature type="domain" description="Nucleoporin Nup188 N-terminal subdomain III" evidence="9">
    <location>
        <begin position="705"/>
        <end position="1158"/>
    </location>
</feature>
<keyword evidence="5" id="KW-0811">Translocation</keyword>